<evidence type="ECO:0000259" key="2">
    <source>
        <dbReference type="Pfam" id="PF20167"/>
    </source>
</evidence>
<comment type="caution">
    <text evidence="3">The sequence shown here is derived from an EMBL/GenBank/DDBJ whole genome shotgun (WGS) entry which is preliminary data.</text>
</comment>
<feature type="domain" description="Putative plant transposon protein" evidence="2">
    <location>
        <begin position="1"/>
        <end position="145"/>
    </location>
</feature>
<keyword evidence="4" id="KW-1185">Reference proteome</keyword>
<evidence type="ECO:0000313" key="4">
    <source>
        <dbReference type="Proteomes" id="UP001311915"/>
    </source>
</evidence>
<feature type="compositionally biased region" description="Low complexity" evidence="1">
    <location>
        <begin position="210"/>
        <end position="226"/>
    </location>
</feature>
<evidence type="ECO:0000313" key="3">
    <source>
        <dbReference type="EMBL" id="KAK4725321.1"/>
    </source>
</evidence>
<proteinExistence type="predicted"/>
<reference evidence="3 4" key="1">
    <citation type="submission" date="2023-10" db="EMBL/GenBank/DDBJ databases">
        <title>Genome-Wide Identification Analysis in wild type Solanum Pinnatisectum Reveals Some Genes Defensing Phytophthora Infestans.</title>
        <authorList>
            <person name="Sun C."/>
        </authorList>
    </citation>
    <scope>NUCLEOTIDE SEQUENCE [LARGE SCALE GENOMIC DNA]</scope>
    <source>
        <strain evidence="3">LQN</strain>
        <tissue evidence="3">Leaf</tissue>
    </source>
</reference>
<organism evidence="3 4">
    <name type="scientific">Solanum pinnatisectum</name>
    <name type="common">tansyleaf nightshade</name>
    <dbReference type="NCBI Taxonomy" id="50273"/>
    <lineage>
        <taxon>Eukaryota</taxon>
        <taxon>Viridiplantae</taxon>
        <taxon>Streptophyta</taxon>
        <taxon>Embryophyta</taxon>
        <taxon>Tracheophyta</taxon>
        <taxon>Spermatophyta</taxon>
        <taxon>Magnoliopsida</taxon>
        <taxon>eudicotyledons</taxon>
        <taxon>Gunneridae</taxon>
        <taxon>Pentapetalae</taxon>
        <taxon>asterids</taxon>
        <taxon>lamiids</taxon>
        <taxon>Solanales</taxon>
        <taxon>Solanaceae</taxon>
        <taxon>Solanoideae</taxon>
        <taxon>Solaneae</taxon>
        <taxon>Solanum</taxon>
    </lineage>
</organism>
<dbReference type="PANTHER" id="PTHR33180">
    <property type="entry name" value="PHOTOSYSTEM II CP43 REACTION CENTER PROTEIN"/>
    <property type="match status" value="1"/>
</dbReference>
<dbReference type="AlphaFoldDB" id="A0AAV9LHY6"/>
<accession>A0AAV9LHY6</accession>
<dbReference type="Proteomes" id="UP001311915">
    <property type="component" value="Unassembled WGS sequence"/>
</dbReference>
<dbReference type="Pfam" id="PF20167">
    <property type="entry name" value="Transposase_32"/>
    <property type="match status" value="1"/>
</dbReference>
<dbReference type="InterPro" id="IPR046796">
    <property type="entry name" value="Transposase_32_dom"/>
</dbReference>
<dbReference type="EMBL" id="JAWPEI010000006">
    <property type="protein sequence ID" value="KAK4725321.1"/>
    <property type="molecule type" value="Genomic_DNA"/>
</dbReference>
<evidence type="ECO:0000256" key="1">
    <source>
        <dbReference type="SAM" id="MobiDB-lite"/>
    </source>
</evidence>
<dbReference type="PANTHER" id="PTHR33180:SF31">
    <property type="entry name" value="POLYPROTEIN PROTEIN"/>
    <property type="match status" value="1"/>
</dbReference>
<sequence>MVRDKEVECHSEHINALLGRPLHSVLPYEGLPIVHSLDNLKGWLSPMISDTTPRWMDAGALIEKKDMNIASRFWFGFISSTIMPSQNEFILHHPKEAYLGSIMARRRIDLRLLISQEMAMRAKQKMMSMPFPILVTELCRRAGVPRDTTRDVEVTLFSSTDIQHIEAEFIREEVDRRRAAPADTSPEVNVDLLPAEAPSPTPASKPSGIPVPFSSSSQAPSVSSSSQPARITHAMILKMGQLAYLADVKATRLERSVSEMIDRAILATFTPFRLLLMP</sequence>
<gene>
    <name evidence="3" type="ORF">R3W88_028100</name>
</gene>
<feature type="region of interest" description="Disordered" evidence="1">
    <location>
        <begin position="174"/>
        <end position="226"/>
    </location>
</feature>
<name>A0AAV9LHY6_9SOLN</name>
<protein>
    <recommendedName>
        <fullName evidence="2">Putative plant transposon protein domain-containing protein</fullName>
    </recommendedName>
</protein>